<dbReference type="GO" id="GO:0051536">
    <property type="term" value="F:iron-sulfur cluster binding"/>
    <property type="evidence" value="ECO:0007669"/>
    <property type="project" value="UniProtKB-KW"/>
</dbReference>
<dbReference type="InterPro" id="IPR053135">
    <property type="entry name" value="AKR2_Oxidoreductase"/>
</dbReference>
<dbReference type="InterPro" id="IPR017896">
    <property type="entry name" value="4Fe4S_Fe-S-bd"/>
</dbReference>
<dbReference type="PANTHER" id="PTHR43312">
    <property type="entry name" value="D-THREO-ALDOSE 1-DEHYDROGENASE"/>
    <property type="match status" value="1"/>
</dbReference>
<dbReference type="InterPro" id="IPR017900">
    <property type="entry name" value="4Fe4S_Fe_S_CS"/>
</dbReference>
<dbReference type="CDD" id="cd19096">
    <property type="entry name" value="AKR_Fe-S_oxidoreductase"/>
    <property type="match status" value="1"/>
</dbReference>
<protein>
    <submittedName>
        <fullName evidence="5">Aldo/keto reductase</fullName>
    </submittedName>
</protein>
<dbReference type="Pfam" id="PF13187">
    <property type="entry name" value="Fer4_9"/>
    <property type="match status" value="1"/>
</dbReference>
<keyword evidence="3" id="KW-0411">Iron-sulfur</keyword>
<dbReference type="PRINTS" id="PR00069">
    <property type="entry name" value="ALDKETRDTASE"/>
</dbReference>
<dbReference type="SUPFAM" id="SSF51430">
    <property type="entry name" value="NAD(P)-linked oxidoreductase"/>
    <property type="match status" value="1"/>
</dbReference>
<dbReference type="Gene3D" id="3.30.70.20">
    <property type="match status" value="1"/>
</dbReference>
<keyword evidence="2" id="KW-0408">Iron</keyword>
<dbReference type="Proteomes" id="UP000886841">
    <property type="component" value="Unassembled WGS sequence"/>
</dbReference>
<keyword evidence="1" id="KW-0479">Metal-binding</keyword>
<dbReference type="InterPro" id="IPR036812">
    <property type="entry name" value="NAD(P)_OxRdtase_dom_sf"/>
</dbReference>
<dbReference type="Gene3D" id="3.20.20.100">
    <property type="entry name" value="NADP-dependent oxidoreductase domain"/>
    <property type="match status" value="1"/>
</dbReference>
<comment type="caution">
    <text evidence="5">The sequence shown here is derived from an EMBL/GenBank/DDBJ whole genome shotgun (WGS) entry which is preliminary data.</text>
</comment>
<feature type="domain" description="4Fe-4S ferredoxin-type" evidence="4">
    <location>
        <begin position="332"/>
        <end position="362"/>
    </location>
</feature>
<dbReference type="PROSITE" id="PS51379">
    <property type="entry name" value="4FE4S_FER_2"/>
    <property type="match status" value="1"/>
</dbReference>
<reference evidence="5" key="2">
    <citation type="journal article" date="2021" name="PeerJ">
        <title>Extensive microbial diversity within the chicken gut microbiome revealed by metagenomics and culture.</title>
        <authorList>
            <person name="Gilroy R."/>
            <person name="Ravi A."/>
            <person name="Getino M."/>
            <person name="Pursley I."/>
            <person name="Horton D.L."/>
            <person name="Alikhan N.F."/>
            <person name="Baker D."/>
            <person name="Gharbi K."/>
            <person name="Hall N."/>
            <person name="Watson M."/>
            <person name="Adriaenssens E.M."/>
            <person name="Foster-Nyarko E."/>
            <person name="Jarju S."/>
            <person name="Secka A."/>
            <person name="Antonio M."/>
            <person name="Oren A."/>
            <person name="Chaudhuri R.R."/>
            <person name="La Ragione R."/>
            <person name="Hildebrand F."/>
            <person name="Pallen M.J."/>
        </authorList>
    </citation>
    <scope>NUCLEOTIDE SEQUENCE</scope>
    <source>
        <strain evidence="5">ChiSxjej1B13-7041</strain>
    </source>
</reference>
<proteinExistence type="predicted"/>
<dbReference type="PANTHER" id="PTHR43312:SF2">
    <property type="entry name" value="OXIDOREDUCTASE"/>
    <property type="match status" value="1"/>
</dbReference>
<evidence type="ECO:0000256" key="2">
    <source>
        <dbReference type="ARBA" id="ARBA00023004"/>
    </source>
</evidence>
<gene>
    <name evidence="5" type="ORF">IAB98_04575</name>
</gene>
<dbReference type="AlphaFoldDB" id="A0A9D1EIN4"/>
<name>A0A9D1EIN4_9FIRM</name>
<dbReference type="GO" id="GO:0046872">
    <property type="term" value="F:metal ion binding"/>
    <property type="evidence" value="ECO:0007669"/>
    <property type="project" value="UniProtKB-KW"/>
</dbReference>
<evidence type="ECO:0000259" key="4">
    <source>
        <dbReference type="PROSITE" id="PS51379"/>
    </source>
</evidence>
<dbReference type="Pfam" id="PF00248">
    <property type="entry name" value="Aldo_ket_red"/>
    <property type="match status" value="1"/>
</dbReference>
<dbReference type="InterPro" id="IPR020471">
    <property type="entry name" value="AKR"/>
</dbReference>
<dbReference type="InterPro" id="IPR023210">
    <property type="entry name" value="NADP_OxRdtase_dom"/>
</dbReference>
<evidence type="ECO:0000256" key="1">
    <source>
        <dbReference type="ARBA" id="ARBA00022723"/>
    </source>
</evidence>
<accession>A0A9D1EIN4</accession>
<dbReference type="SUPFAM" id="SSF46548">
    <property type="entry name" value="alpha-helical ferredoxin"/>
    <property type="match status" value="1"/>
</dbReference>
<evidence type="ECO:0000256" key="3">
    <source>
        <dbReference type="ARBA" id="ARBA00023014"/>
    </source>
</evidence>
<dbReference type="GO" id="GO:0016491">
    <property type="term" value="F:oxidoreductase activity"/>
    <property type="evidence" value="ECO:0007669"/>
    <property type="project" value="InterPro"/>
</dbReference>
<dbReference type="PROSITE" id="PS00198">
    <property type="entry name" value="4FE4S_FER_1"/>
    <property type="match status" value="1"/>
</dbReference>
<reference evidence="5" key="1">
    <citation type="submission" date="2020-10" db="EMBL/GenBank/DDBJ databases">
        <authorList>
            <person name="Gilroy R."/>
        </authorList>
    </citation>
    <scope>NUCLEOTIDE SEQUENCE</scope>
    <source>
        <strain evidence="5">ChiSxjej1B13-7041</strain>
    </source>
</reference>
<evidence type="ECO:0000313" key="6">
    <source>
        <dbReference type="Proteomes" id="UP000886841"/>
    </source>
</evidence>
<evidence type="ECO:0000313" key="5">
    <source>
        <dbReference type="EMBL" id="HIR92678.1"/>
    </source>
</evidence>
<sequence length="373" mass="42697">MKKLGFGLMRLPLVNDDFSQPDKKQLCDMIDLFLEKGFKYFDTAWFYHNGQSEAAVKECLVERYPRSAFLLADKMPLVLIRKESELEEYFTTQLARCGVDYFDYYLIHDMGGNRRKAAEETHVFEFLADKKKAGLVKHIGFSFHDTADALDGILTEHPEVDFVQIQLNYLDWENNTIQSRKCYETAKRHGKPVIVMEPVKGGTLANIPQEVENLFRAYRPDLSVASWAIRFAASHENVMLVLSGMSNLEQVRDNLSYMENFTPFAEEEYALVQKAADIINGSIAIPCTGCAYCINKCPKNIAIPKYFALYNADMLELITKAWTAQTMLYSHFSEQFGKASDCIECGQCEQMCPQHLPIREWLKKVAARFEGTV</sequence>
<dbReference type="EMBL" id="DVHU01000040">
    <property type="protein sequence ID" value="HIR92678.1"/>
    <property type="molecule type" value="Genomic_DNA"/>
</dbReference>
<organism evidence="5 6">
    <name type="scientific">Candidatus Egerieimonas intestinavium</name>
    <dbReference type="NCBI Taxonomy" id="2840777"/>
    <lineage>
        <taxon>Bacteria</taxon>
        <taxon>Bacillati</taxon>
        <taxon>Bacillota</taxon>
        <taxon>Clostridia</taxon>
        <taxon>Lachnospirales</taxon>
        <taxon>Lachnospiraceae</taxon>
        <taxon>Lachnospiraceae incertae sedis</taxon>
        <taxon>Candidatus Egerieimonas</taxon>
    </lineage>
</organism>